<dbReference type="Gene3D" id="3.40.50.850">
    <property type="entry name" value="Isochorismatase-like"/>
    <property type="match status" value="1"/>
</dbReference>
<dbReference type="PATRIC" id="fig|74031.6.peg.328"/>
<dbReference type="InterPro" id="IPR000868">
    <property type="entry name" value="Isochorismatase-like_dom"/>
</dbReference>
<dbReference type="Pfam" id="PF00857">
    <property type="entry name" value="Isochorismatase"/>
    <property type="match status" value="1"/>
</dbReference>
<dbReference type="STRING" id="74031.SAMN04488077_13015"/>
<protein>
    <submittedName>
        <fullName evidence="2">Isochorismatase family protein</fullName>
    </submittedName>
</protein>
<evidence type="ECO:0000313" key="2">
    <source>
        <dbReference type="EMBL" id="KNX43192.1"/>
    </source>
</evidence>
<keyword evidence="3" id="KW-1185">Reference proteome</keyword>
<evidence type="ECO:0000313" key="3">
    <source>
        <dbReference type="Proteomes" id="UP000037046"/>
    </source>
</evidence>
<sequence length="178" mass="18907">MPTLDASTSHLLLIDFQARLMPAIHDGDTVTTQAAKLLSAARILDLPRSYTEQNAEKLGGTVANLAPEQGETVLSKMSFDACRNSAVTEDLSGNATLIVAGCEAHVCVLQTVLGLLDRGHRVAVAADATGSRTPANRDAALARMAAHGAEIVTTEMVLFEWLGTAEHAQFRAIMQLIK</sequence>
<dbReference type="PANTHER" id="PTHR14119:SF3">
    <property type="entry name" value="ISOCHORISMATASE DOMAIN-CONTAINING PROTEIN 2"/>
    <property type="match status" value="1"/>
</dbReference>
<reference evidence="3" key="1">
    <citation type="submission" date="2015-07" db="EMBL/GenBank/DDBJ databases">
        <title>Draft Genome Sequence of Roseovarius tolerans EL-164, a producer of N-Acylated Alanine Methyl Esters (NAMEs).</title>
        <authorList>
            <person name="Voget S."/>
            <person name="Bruns H."/>
            <person name="Wagner-Doebler I."/>
            <person name="Schulz S."/>
            <person name="Daniel R."/>
        </authorList>
    </citation>
    <scope>NUCLEOTIDE SEQUENCE [LARGE SCALE GENOMIC DNA]</scope>
    <source>
        <strain evidence="3">EL-164</strain>
    </source>
</reference>
<dbReference type="EMBL" id="LGVV01000002">
    <property type="protein sequence ID" value="KNX43192.1"/>
    <property type="molecule type" value="Genomic_DNA"/>
</dbReference>
<feature type="domain" description="Isochorismatase-like" evidence="1">
    <location>
        <begin position="11"/>
        <end position="155"/>
    </location>
</feature>
<dbReference type="InterPro" id="IPR050993">
    <property type="entry name" value="Isochorismatase_domain"/>
</dbReference>
<dbReference type="InterPro" id="IPR036380">
    <property type="entry name" value="Isochorismatase-like_sf"/>
</dbReference>
<dbReference type="RefSeq" id="WP_050661270.1">
    <property type="nucleotide sequence ID" value="NZ_CP118494.1"/>
</dbReference>
<dbReference type="Proteomes" id="UP000037046">
    <property type="component" value="Unassembled WGS sequence"/>
</dbReference>
<dbReference type="AlphaFoldDB" id="A0A0L6CZD9"/>
<comment type="caution">
    <text evidence="2">The sequence shown here is derived from an EMBL/GenBank/DDBJ whole genome shotgun (WGS) entry which is preliminary data.</text>
</comment>
<dbReference type="PANTHER" id="PTHR14119">
    <property type="entry name" value="HYDROLASE"/>
    <property type="match status" value="1"/>
</dbReference>
<dbReference type="OrthoDB" id="9796958at2"/>
<accession>A0A0L6CZD9</accession>
<evidence type="ECO:0000259" key="1">
    <source>
        <dbReference type="Pfam" id="PF00857"/>
    </source>
</evidence>
<dbReference type="SUPFAM" id="SSF52499">
    <property type="entry name" value="Isochorismatase-like hydrolases"/>
    <property type="match status" value="1"/>
</dbReference>
<organism evidence="2 3">
    <name type="scientific">Roseovarius tolerans</name>
    <dbReference type="NCBI Taxonomy" id="74031"/>
    <lineage>
        <taxon>Bacteria</taxon>
        <taxon>Pseudomonadati</taxon>
        <taxon>Pseudomonadota</taxon>
        <taxon>Alphaproteobacteria</taxon>
        <taxon>Rhodobacterales</taxon>
        <taxon>Roseobacteraceae</taxon>
        <taxon>Roseovarius</taxon>
    </lineage>
</organism>
<gene>
    <name evidence="2" type="ORF">ROTO_03230</name>
</gene>
<proteinExistence type="predicted"/>
<name>A0A0L6CZD9_9RHOB</name>